<evidence type="ECO:0000313" key="1">
    <source>
        <dbReference type="EMBL" id="GHC10713.1"/>
    </source>
</evidence>
<dbReference type="RefSeq" id="WP_189516700.1">
    <property type="nucleotide sequence ID" value="NZ_BMXG01000024.1"/>
</dbReference>
<protein>
    <submittedName>
        <fullName evidence="1">Uncharacterized protein</fullName>
    </submittedName>
</protein>
<reference evidence="1" key="1">
    <citation type="journal article" date="2014" name="Int. J. Syst. Evol. Microbiol.">
        <title>Complete genome sequence of Corynebacterium casei LMG S-19264T (=DSM 44701T), isolated from a smear-ripened cheese.</title>
        <authorList>
            <consortium name="US DOE Joint Genome Institute (JGI-PGF)"/>
            <person name="Walter F."/>
            <person name="Albersmeier A."/>
            <person name="Kalinowski J."/>
            <person name="Ruckert C."/>
        </authorList>
    </citation>
    <scope>NUCLEOTIDE SEQUENCE</scope>
    <source>
        <strain evidence="1">KCTC 12870</strain>
    </source>
</reference>
<dbReference type="AlphaFoldDB" id="A0A8J3DCT9"/>
<dbReference type="Proteomes" id="UP000642829">
    <property type="component" value="Unassembled WGS sequence"/>
</dbReference>
<reference evidence="1" key="2">
    <citation type="submission" date="2020-09" db="EMBL/GenBank/DDBJ databases">
        <authorList>
            <person name="Sun Q."/>
            <person name="Kim S."/>
        </authorList>
    </citation>
    <scope>NUCLEOTIDE SEQUENCE</scope>
    <source>
        <strain evidence="1">KCTC 12870</strain>
    </source>
</reference>
<comment type="caution">
    <text evidence="1">The sequence shown here is derived from an EMBL/GenBank/DDBJ whole genome shotgun (WGS) entry which is preliminary data.</text>
</comment>
<gene>
    <name evidence="1" type="ORF">GCM10007047_30040</name>
</gene>
<accession>A0A8J3DCT9</accession>
<keyword evidence="2" id="KW-1185">Reference proteome</keyword>
<dbReference type="EMBL" id="BMXG01000024">
    <property type="protein sequence ID" value="GHC10713.1"/>
    <property type="molecule type" value="Genomic_DNA"/>
</dbReference>
<organism evidence="1 2">
    <name type="scientific">Cerasicoccus arenae</name>
    <dbReference type="NCBI Taxonomy" id="424488"/>
    <lineage>
        <taxon>Bacteria</taxon>
        <taxon>Pseudomonadati</taxon>
        <taxon>Verrucomicrobiota</taxon>
        <taxon>Opitutia</taxon>
        <taxon>Puniceicoccales</taxon>
        <taxon>Cerasicoccaceae</taxon>
        <taxon>Cerasicoccus</taxon>
    </lineage>
</organism>
<sequence length="319" mass="36555">MIRRAVVFFFLLTLATLAHGQRYDPGLIGRWKVEFQDPPERKIVEAQLASLNLGHLGSRLSLPTLDPLIITISRNKFLVQAESHLLEAYNCVLEPDSIVILDRQERLAVVPLEYNYTLEGNKLTLTGTLNKINNLPVKLELRRVMAIPTYVDGTRGWLTRQGFLDLGKLSMFRGNQVVIIQKDKQQVRYEIGQLSPLDQVSLHEPELVAPDRIQATYEMEEKRIASLPYPILSNNAAAANPMYFTKEYFFDEDAMNEGYLITIYNTPDGEITFRAHGTGGGTKQGDTDIRYMKDRKNQDRMVIWVADEEIYERTEEDMK</sequence>
<proteinExistence type="predicted"/>
<evidence type="ECO:0000313" key="2">
    <source>
        <dbReference type="Proteomes" id="UP000642829"/>
    </source>
</evidence>
<name>A0A8J3DCT9_9BACT</name>